<evidence type="ECO:0000313" key="3">
    <source>
        <dbReference type="Proteomes" id="UP000011668"/>
    </source>
</evidence>
<organism evidence="2 3">
    <name type="scientific">Thanatephorus cucumeris (strain AG1-IA)</name>
    <name type="common">Rice sheath blight fungus</name>
    <name type="synonym">Rhizoctonia solani</name>
    <dbReference type="NCBI Taxonomy" id="983506"/>
    <lineage>
        <taxon>Eukaryota</taxon>
        <taxon>Fungi</taxon>
        <taxon>Dikarya</taxon>
        <taxon>Basidiomycota</taxon>
        <taxon>Agaricomycotina</taxon>
        <taxon>Agaricomycetes</taxon>
        <taxon>Cantharellales</taxon>
        <taxon>Ceratobasidiaceae</taxon>
        <taxon>Rhizoctonia</taxon>
        <taxon>Rhizoctonia solani AG-1</taxon>
    </lineage>
</organism>
<dbReference type="AlphaFoldDB" id="L8X4M2"/>
<proteinExistence type="predicted"/>
<gene>
    <name evidence="2" type="ORF">AG1IA_00812</name>
</gene>
<evidence type="ECO:0000313" key="2">
    <source>
        <dbReference type="EMBL" id="ELU45155.1"/>
    </source>
</evidence>
<dbReference type="EMBL" id="AFRT01000150">
    <property type="protein sequence ID" value="ELU45155.1"/>
    <property type="molecule type" value="Genomic_DNA"/>
</dbReference>
<evidence type="ECO:0000256" key="1">
    <source>
        <dbReference type="SAM" id="MobiDB-lite"/>
    </source>
</evidence>
<comment type="caution">
    <text evidence="2">The sequence shown here is derived from an EMBL/GenBank/DDBJ whole genome shotgun (WGS) entry which is preliminary data.</text>
</comment>
<protein>
    <submittedName>
        <fullName evidence="2">Uncharacterized protein</fullName>
    </submittedName>
</protein>
<feature type="compositionally biased region" description="Basic and acidic residues" evidence="1">
    <location>
        <begin position="28"/>
        <end position="38"/>
    </location>
</feature>
<sequence length="68" mass="7728">MQAGTSSAGHVCAIPDAPPPKLSGHIGQSRERDRDRWVEMNPQDHPGTTRDRQRGPRGREKKWVKMRI</sequence>
<reference evidence="2 3" key="1">
    <citation type="journal article" date="2013" name="Nat. Commun.">
        <title>The evolution and pathogenic mechanisms of the rice sheath blight pathogen.</title>
        <authorList>
            <person name="Zheng A."/>
            <person name="Lin R."/>
            <person name="Xu L."/>
            <person name="Qin P."/>
            <person name="Tang C."/>
            <person name="Ai P."/>
            <person name="Zhang D."/>
            <person name="Liu Y."/>
            <person name="Sun Z."/>
            <person name="Feng H."/>
            <person name="Wang Y."/>
            <person name="Chen Y."/>
            <person name="Liang X."/>
            <person name="Fu R."/>
            <person name="Li Q."/>
            <person name="Zhang J."/>
            <person name="Yu X."/>
            <person name="Xie Z."/>
            <person name="Ding L."/>
            <person name="Guan P."/>
            <person name="Tang J."/>
            <person name="Liang Y."/>
            <person name="Wang S."/>
            <person name="Deng Q."/>
            <person name="Li S."/>
            <person name="Zhu J."/>
            <person name="Wang L."/>
            <person name="Liu H."/>
            <person name="Li P."/>
        </authorList>
    </citation>
    <scope>NUCLEOTIDE SEQUENCE [LARGE SCALE GENOMIC DNA]</scope>
    <source>
        <strain evidence="3">AG-1 IA</strain>
    </source>
</reference>
<feature type="compositionally biased region" description="Basic and acidic residues" evidence="1">
    <location>
        <begin position="47"/>
        <end position="68"/>
    </location>
</feature>
<accession>L8X4M2</accession>
<keyword evidence="3" id="KW-1185">Reference proteome</keyword>
<dbReference type="Proteomes" id="UP000011668">
    <property type="component" value="Unassembled WGS sequence"/>
</dbReference>
<dbReference type="HOGENOM" id="CLU_2795687_0_0_1"/>
<name>L8X4M2_THACA</name>
<feature type="region of interest" description="Disordered" evidence="1">
    <location>
        <begin position="1"/>
        <end position="68"/>
    </location>
</feature>